<dbReference type="OrthoDB" id="10049706at2759"/>
<dbReference type="FunFam" id="1.20.1070.10:FF:000429">
    <property type="entry name" value="Uncharacterized protein"/>
    <property type="match status" value="1"/>
</dbReference>
<dbReference type="InterPro" id="IPR001556">
    <property type="entry name" value="Bombsn_rcpt-like"/>
</dbReference>
<evidence type="ECO:0000259" key="12">
    <source>
        <dbReference type="PROSITE" id="PS50262"/>
    </source>
</evidence>
<gene>
    <name evidence="14" type="primary">20214964</name>
    <name evidence="13" type="ORF">HELRODRAFT_74048</name>
</gene>
<dbReference type="SMART" id="SM01381">
    <property type="entry name" value="7TM_GPCR_Srsx"/>
    <property type="match status" value="1"/>
</dbReference>
<dbReference type="Proteomes" id="UP000015101">
    <property type="component" value="Unassembled WGS sequence"/>
</dbReference>
<keyword evidence="8" id="KW-0675">Receptor</keyword>
<proteinExistence type="predicted"/>
<keyword evidence="4 11" id="KW-1133">Transmembrane helix</keyword>
<feature type="transmembrane region" description="Helical" evidence="11">
    <location>
        <begin position="20"/>
        <end position="42"/>
    </location>
</feature>
<dbReference type="HOGENOM" id="CLU_009579_6_2_1"/>
<reference evidence="13 15" key="2">
    <citation type="journal article" date="2013" name="Nature">
        <title>Insights into bilaterian evolution from three spiralian genomes.</title>
        <authorList>
            <person name="Simakov O."/>
            <person name="Marletaz F."/>
            <person name="Cho S.J."/>
            <person name="Edsinger-Gonzales E."/>
            <person name="Havlak P."/>
            <person name="Hellsten U."/>
            <person name="Kuo D.H."/>
            <person name="Larsson T."/>
            <person name="Lv J."/>
            <person name="Arendt D."/>
            <person name="Savage R."/>
            <person name="Osoegawa K."/>
            <person name="de Jong P."/>
            <person name="Grimwood J."/>
            <person name="Chapman J.A."/>
            <person name="Shapiro H."/>
            <person name="Aerts A."/>
            <person name="Otillar R.P."/>
            <person name="Terry A.Y."/>
            <person name="Boore J.L."/>
            <person name="Grigoriev I.V."/>
            <person name="Lindberg D.R."/>
            <person name="Seaver E.C."/>
            <person name="Weisblat D.A."/>
            <person name="Putnam N.H."/>
            <person name="Rokhsar D.S."/>
        </authorList>
    </citation>
    <scope>NUCLEOTIDE SEQUENCE</scope>
</reference>
<feature type="transmembrane region" description="Helical" evidence="11">
    <location>
        <begin position="243"/>
        <end position="264"/>
    </location>
</feature>
<evidence type="ECO:0000256" key="5">
    <source>
        <dbReference type="ARBA" id="ARBA00023040"/>
    </source>
</evidence>
<dbReference type="EMBL" id="AMQM01003150">
    <property type="status" value="NOT_ANNOTATED_CDS"/>
    <property type="molecule type" value="Genomic_DNA"/>
</dbReference>
<evidence type="ECO:0000256" key="10">
    <source>
        <dbReference type="ARBA" id="ARBA00023224"/>
    </source>
</evidence>
<reference evidence="15" key="1">
    <citation type="submission" date="2012-12" db="EMBL/GenBank/DDBJ databases">
        <authorList>
            <person name="Hellsten U."/>
            <person name="Grimwood J."/>
            <person name="Chapman J.A."/>
            <person name="Shapiro H."/>
            <person name="Aerts A."/>
            <person name="Otillar R.P."/>
            <person name="Terry A.Y."/>
            <person name="Boore J.L."/>
            <person name="Simakov O."/>
            <person name="Marletaz F."/>
            <person name="Cho S.-J."/>
            <person name="Edsinger-Gonzales E."/>
            <person name="Havlak P."/>
            <person name="Kuo D.-H."/>
            <person name="Larsson T."/>
            <person name="Lv J."/>
            <person name="Arendt D."/>
            <person name="Savage R."/>
            <person name="Osoegawa K."/>
            <person name="de Jong P."/>
            <person name="Lindberg D.R."/>
            <person name="Seaver E.C."/>
            <person name="Weisblat D.A."/>
            <person name="Putnam N.H."/>
            <person name="Grigoriev I.V."/>
            <person name="Rokhsar D.S."/>
        </authorList>
    </citation>
    <scope>NUCLEOTIDE SEQUENCE</scope>
</reference>
<protein>
    <recommendedName>
        <fullName evidence="12">G-protein coupled receptors family 1 profile domain-containing protein</fullName>
    </recommendedName>
</protein>
<dbReference type="AlphaFoldDB" id="T1G1L6"/>
<dbReference type="PANTHER" id="PTHR45695:SF26">
    <property type="entry name" value="NEUROPEPTIDE CCHAMIDE-1 RECEPTOR"/>
    <property type="match status" value="1"/>
</dbReference>
<comment type="subcellular location">
    <subcellularLocation>
        <location evidence="1">Cell membrane</location>
        <topology evidence="1">Multi-pass membrane protein</topology>
    </subcellularLocation>
</comment>
<keyword evidence="10" id="KW-0807">Transducer</keyword>
<keyword evidence="6 11" id="KW-0472">Membrane</keyword>
<evidence type="ECO:0000256" key="3">
    <source>
        <dbReference type="ARBA" id="ARBA00022692"/>
    </source>
</evidence>
<evidence type="ECO:0000256" key="4">
    <source>
        <dbReference type="ARBA" id="ARBA00022989"/>
    </source>
</evidence>
<dbReference type="eggNOG" id="KOG3656">
    <property type="taxonomic scope" value="Eukaryota"/>
</dbReference>
<dbReference type="STRING" id="6412.T1G1L6"/>
<feature type="transmembrane region" description="Helical" evidence="11">
    <location>
        <begin position="54"/>
        <end position="73"/>
    </location>
</feature>
<sequence>MNSTTVSYVEESIVWADVVAPYILGFIFIIGFVGNGLLIFIIVANASMRSVTNLLLLSLAIGDFLVIICSLPLRTLLYIHEQWIFGSFCCHINEFVINLSQGVSIFTLTALAGDRFVAIVWPISTLSWITKRKTIFATCLIWILAVSFALPDIITSRILVYETFTICHLYGLIYGESIDDSYALGRRLFNLTAYYLLPLTIITLMYVAIAQALYHAPSKVLRSSLKFNDKIIVKKHLKTRKKIAKIVLVLVILFIICWTPRYVYIFAVNYTNFSLHTSKMTWQLVSFVFSFFNSCINPPTLYIVSTDFKRYFNHYLFGICCKSKRITVVRRCSEMGMNTMSAQNNHQI</sequence>
<evidence type="ECO:0000313" key="14">
    <source>
        <dbReference type="EnsemblMetazoa" id="HelroP74048"/>
    </source>
</evidence>
<evidence type="ECO:0000256" key="6">
    <source>
        <dbReference type="ARBA" id="ARBA00023136"/>
    </source>
</evidence>
<dbReference type="RefSeq" id="XP_009013038.1">
    <property type="nucleotide sequence ID" value="XM_009014790.1"/>
</dbReference>
<evidence type="ECO:0000256" key="7">
    <source>
        <dbReference type="ARBA" id="ARBA00023157"/>
    </source>
</evidence>
<dbReference type="GO" id="GO:0008188">
    <property type="term" value="F:neuropeptide receptor activity"/>
    <property type="evidence" value="ECO:0000318"/>
    <property type="project" value="GO_Central"/>
</dbReference>
<evidence type="ECO:0000256" key="1">
    <source>
        <dbReference type="ARBA" id="ARBA00004651"/>
    </source>
</evidence>
<evidence type="ECO:0000313" key="13">
    <source>
        <dbReference type="EMBL" id="ESO09016.1"/>
    </source>
</evidence>
<dbReference type="CTD" id="20214964"/>
<dbReference type="PANTHER" id="PTHR45695">
    <property type="entry name" value="LEUCOKININ RECEPTOR-RELATED"/>
    <property type="match status" value="1"/>
</dbReference>
<evidence type="ECO:0000313" key="15">
    <source>
        <dbReference type="Proteomes" id="UP000015101"/>
    </source>
</evidence>
<organism evidence="14 15">
    <name type="scientific">Helobdella robusta</name>
    <name type="common">Californian leech</name>
    <dbReference type="NCBI Taxonomy" id="6412"/>
    <lineage>
        <taxon>Eukaryota</taxon>
        <taxon>Metazoa</taxon>
        <taxon>Spiralia</taxon>
        <taxon>Lophotrochozoa</taxon>
        <taxon>Annelida</taxon>
        <taxon>Clitellata</taxon>
        <taxon>Hirudinea</taxon>
        <taxon>Rhynchobdellida</taxon>
        <taxon>Glossiphoniidae</taxon>
        <taxon>Helobdella</taxon>
    </lineage>
</organism>
<keyword evidence="5" id="KW-0297">G-protein coupled receptor</keyword>
<dbReference type="PROSITE" id="PS50262">
    <property type="entry name" value="G_PROTEIN_RECEP_F1_2"/>
    <property type="match status" value="1"/>
</dbReference>
<keyword evidence="3 11" id="KW-0812">Transmembrane</keyword>
<dbReference type="GO" id="GO:0005886">
    <property type="term" value="C:plasma membrane"/>
    <property type="evidence" value="ECO:0000318"/>
    <property type="project" value="GO_Central"/>
</dbReference>
<dbReference type="SUPFAM" id="SSF81321">
    <property type="entry name" value="Family A G protein-coupled receptor-like"/>
    <property type="match status" value="1"/>
</dbReference>
<evidence type="ECO:0000256" key="8">
    <source>
        <dbReference type="ARBA" id="ARBA00023170"/>
    </source>
</evidence>
<name>T1G1L6_HELRO</name>
<dbReference type="KEGG" id="hro:HELRODRAFT_74048"/>
<dbReference type="Pfam" id="PF00001">
    <property type="entry name" value="7tm_1"/>
    <property type="match status" value="1"/>
</dbReference>
<dbReference type="Gene3D" id="1.20.1070.10">
    <property type="entry name" value="Rhodopsin 7-helix transmembrane proteins"/>
    <property type="match status" value="1"/>
</dbReference>
<dbReference type="PRINTS" id="PR00358">
    <property type="entry name" value="BOMBESINR"/>
</dbReference>
<dbReference type="InterPro" id="IPR017452">
    <property type="entry name" value="GPCR_Rhodpsn_7TM"/>
</dbReference>
<dbReference type="InterPro" id="IPR000276">
    <property type="entry name" value="GPCR_Rhodpsn"/>
</dbReference>
<dbReference type="InParanoid" id="T1G1L6"/>
<feature type="transmembrane region" description="Helical" evidence="11">
    <location>
        <begin position="284"/>
        <end position="304"/>
    </location>
</feature>
<feature type="transmembrane region" description="Helical" evidence="11">
    <location>
        <begin position="135"/>
        <end position="154"/>
    </location>
</feature>
<dbReference type="EnsemblMetazoa" id="HelroT74048">
    <property type="protein sequence ID" value="HelroP74048"/>
    <property type="gene ID" value="HelroG74048"/>
</dbReference>
<dbReference type="EMBL" id="KB096023">
    <property type="protein sequence ID" value="ESO09016.1"/>
    <property type="molecule type" value="Genomic_DNA"/>
</dbReference>
<accession>T1G1L6</accession>
<reference evidence="14" key="3">
    <citation type="submission" date="2015-06" db="UniProtKB">
        <authorList>
            <consortium name="EnsemblMetazoa"/>
        </authorList>
    </citation>
    <scope>IDENTIFICATION</scope>
</reference>
<dbReference type="GO" id="GO:0007186">
    <property type="term" value="P:G protein-coupled receptor signaling pathway"/>
    <property type="evidence" value="ECO:0000318"/>
    <property type="project" value="GO_Central"/>
</dbReference>
<keyword evidence="7" id="KW-1015">Disulfide bond</keyword>
<keyword evidence="2" id="KW-1003">Cell membrane</keyword>
<feature type="domain" description="G-protein coupled receptors family 1 profile" evidence="12">
    <location>
        <begin position="34"/>
        <end position="301"/>
    </location>
</feature>
<evidence type="ECO:0000256" key="9">
    <source>
        <dbReference type="ARBA" id="ARBA00023180"/>
    </source>
</evidence>
<dbReference type="PRINTS" id="PR00237">
    <property type="entry name" value="GPCRRHODOPSN"/>
</dbReference>
<keyword evidence="15" id="KW-1185">Reference proteome</keyword>
<feature type="transmembrane region" description="Helical" evidence="11">
    <location>
        <begin position="103"/>
        <end position="123"/>
    </location>
</feature>
<dbReference type="GeneID" id="20214964"/>
<evidence type="ECO:0000256" key="2">
    <source>
        <dbReference type="ARBA" id="ARBA00022475"/>
    </source>
</evidence>
<feature type="transmembrane region" description="Helical" evidence="11">
    <location>
        <begin position="193"/>
        <end position="214"/>
    </location>
</feature>
<keyword evidence="9" id="KW-0325">Glycoprotein</keyword>
<evidence type="ECO:0000256" key="11">
    <source>
        <dbReference type="SAM" id="Phobius"/>
    </source>
</evidence>